<evidence type="ECO:0000313" key="7">
    <source>
        <dbReference type="Proteomes" id="UP000252254"/>
    </source>
</evidence>
<evidence type="ECO:0000313" key="6">
    <source>
        <dbReference type="EMBL" id="RBO99881.1"/>
    </source>
</evidence>
<reference evidence="6 7" key="1">
    <citation type="submission" date="2018-06" db="EMBL/GenBank/DDBJ databases">
        <title>Genomic Encyclopedia of Type Strains, Phase IV (KMG-IV): sequencing the most valuable type-strain genomes for metagenomic binning, comparative biology and taxonomic classification.</title>
        <authorList>
            <person name="Goeker M."/>
        </authorList>
    </citation>
    <scope>NUCLEOTIDE SEQUENCE [LARGE SCALE GENOMIC DNA]</scope>
    <source>
        <strain evidence="6 7">DSM 15140</strain>
    </source>
</reference>
<dbReference type="InterPro" id="IPR037171">
    <property type="entry name" value="NagB/RpiA_transferase-like"/>
</dbReference>
<evidence type="ECO:0000256" key="3">
    <source>
        <dbReference type="ARBA" id="ARBA00023277"/>
    </source>
</evidence>
<dbReference type="Proteomes" id="UP000252254">
    <property type="component" value="Unassembled WGS sequence"/>
</dbReference>
<sequence>MKLIQVEDYQDMGKKAAEIILDRVRNTENIVLGLATGGTPISTYENIVQDHQTNGTSYQHVTSFNLDEYIGVRPDHPNSYHTFMYKHLFHHINIPQEKIFLPNGMAEQQQECRDYEQRIREHGGIDLQVLGIGENGHIGFNEPGTAFDSTTHVVDLAESTRQANARFFESMEDVPKQAITMGIGSILRSKEILLLIAGEAKSKALAQLLDKQVDEQFPASALHHHANVTVIADKAALQHTNVNTPLTF</sequence>
<dbReference type="GO" id="GO:0006046">
    <property type="term" value="P:N-acetylglucosamine catabolic process"/>
    <property type="evidence" value="ECO:0007669"/>
    <property type="project" value="UniProtKB-UniRule"/>
</dbReference>
<feature type="active site" description="For ring-opening step" evidence="4">
    <location>
        <position position="135"/>
    </location>
</feature>
<proteinExistence type="inferred from homology"/>
<dbReference type="RefSeq" id="WP_113868048.1">
    <property type="nucleotide sequence ID" value="NZ_BAABQN010000004.1"/>
</dbReference>
<dbReference type="OrthoDB" id="9791139at2"/>
<comment type="caution">
    <text evidence="6">The sequence shown here is derived from an EMBL/GenBank/DDBJ whole genome shotgun (WGS) entry which is preliminary data.</text>
</comment>
<keyword evidence="2 4" id="KW-0378">Hydrolase</keyword>
<dbReference type="InterPro" id="IPR006148">
    <property type="entry name" value="Glc/Gal-6P_isomerase"/>
</dbReference>
<accession>A0A366EBY1</accession>
<dbReference type="UniPathway" id="UPA00629">
    <property type="reaction ID" value="UER00684"/>
</dbReference>
<comment type="caution">
    <text evidence="4">Lacks conserved residue(s) required for the propagation of feature annotation.</text>
</comment>
<dbReference type="EMBL" id="QNRI01000003">
    <property type="protein sequence ID" value="RBO99881.1"/>
    <property type="molecule type" value="Genomic_DNA"/>
</dbReference>
<dbReference type="NCBIfam" id="TIGR00502">
    <property type="entry name" value="nagB"/>
    <property type="match status" value="1"/>
</dbReference>
<dbReference type="InterPro" id="IPR018321">
    <property type="entry name" value="Glucosamine6P_isomerase_CS"/>
</dbReference>
<dbReference type="EC" id="3.5.99.6" evidence="4"/>
<dbReference type="GO" id="GO:0004342">
    <property type="term" value="F:glucosamine-6-phosphate deaminase activity"/>
    <property type="evidence" value="ECO:0007669"/>
    <property type="project" value="UniProtKB-UniRule"/>
</dbReference>
<dbReference type="Gene3D" id="3.40.50.1360">
    <property type="match status" value="1"/>
</dbReference>
<comment type="pathway">
    <text evidence="4">Amino-sugar metabolism; N-acetylneuraminate degradation; D-fructose 6-phosphate from N-acetylneuraminate: step 5/5.</text>
</comment>
<gene>
    <name evidence="4" type="primary">nagB</name>
    <name evidence="6" type="ORF">DES48_103208</name>
</gene>
<comment type="similarity">
    <text evidence="4">Belongs to the glucosamine/galactosamine-6-phosphate isomerase family. NagB subfamily.</text>
</comment>
<dbReference type="GO" id="GO:0006043">
    <property type="term" value="P:glucosamine catabolic process"/>
    <property type="evidence" value="ECO:0007669"/>
    <property type="project" value="TreeGrafter"/>
</dbReference>
<evidence type="ECO:0000256" key="4">
    <source>
        <dbReference type="HAMAP-Rule" id="MF_01241"/>
    </source>
</evidence>
<dbReference type="CDD" id="cd01399">
    <property type="entry name" value="GlcN6P_deaminase"/>
    <property type="match status" value="1"/>
</dbReference>
<evidence type="ECO:0000256" key="1">
    <source>
        <dbReference type="ARBA" id="ARBA00000644"/>
    </source>
</evidence>
<dbReference type="InterPro" id="IPR004547">
    <property type="entry name" value="Glucosamine6P_isomerase"/>
</dbReference>
<dbReference type="FunFam" id="3.40.50.1360:FF:000003">
    <property type="entry name" value="Glucosamine-6-phosphate deaminase"/>
    <property type="match status" value="1"/>
</dbReference>
<dbReference type="GO" id="GO:0005975">
    <property type="term" value="P:carbohydrate metabolic process"/>
    <property type="evidence" value="ECO:0007669"/>
    <property type="project" value="InterPro"/>
</dbReference>
<evidence type="ECO:0000256" key="2">
    <source>
        <dbReference type="ARBA" id="ARBA00022801"/>
    </source>
</evidence>
<evidence type="ECO:0000259" key="5">
    <source>
        <dbReference type="Pfam" id="PF01182"/>
    </source>
</evidence>
<dbReference type="GO" id="GO:0005737">
    <property type="term" value="C:cytoplasm"/>
    <property type="evidence" value="ECO:0007669"/>
    <property type="project" value="TreeGrafter"/>
</dbReference>
<dbReference type="Pfam" id="PF01182">
    <property type="entry name" value="Glucosamine_iso"/>
    <property type="match status" value="1"/>
</dbReference>
<dbReference type="PANTHER" id="PTHR11280:SF5">
    <property type="entry name" value="GLUCOSAMINE-6-PHOSPHATE ISOMERASE"/>
    <property type="match status" value="1"/>
</dbReference>
<keyword evidence="7" id="KW-1185">Reference proteome</keyword>
<dbReference type="SUPFAM" id="SSF100950">
    <property type="entry name" value="NagB/RpiA/CoA transferase-like"/>
    <property type="match status" value="1"/>
</dbReference>
<dbReference type="GO" id="GO:0042802">
    <property type="term" value="F:identical protein binding"/>
    <property type="evidence" value="ECO:0007669"/>
    <property type="project" value="TreeGrafter"/>
</dbReference>
<dbReference type="PROSITE" id="PS01161">
    <property type="entry name" value="GLC_GALNAC_ISOMERASE"/>
    <property type="match status" value="1"/>
</dbReference>
<keyword evidence="3 4" id="KW-0119">Carbohydrate metabolism</keyword>
<organism evidence="6 7">
    <name type="scientific">Paraliobacillus ryukyuensis</name>
    <dbReference type="NCBI Taxonomy" id="200904"/>
    <lineage>
        <taxon>Bacteria</taxon>
        <taxon>Bacillati</taxon>
        <taxon>Bacillota</taxon>
        <taxon>Bacilli</taxon>
        <taxon>Bacillales</taxon>
        <taxon>Bacillaceae</taxon>
        <taxon>Paraliobacillus</taxon>
    </lineage>
</organism>
<feature type="domain" description="Glucosamine/galactosamine-6-phosphate isomerase" evidence="5">
    <location>
        <begin position="10"/>
        <end position="228"/>
    </location>
</feature>
<feature type="active site" description="For ring-opening step" evidence="4">
    <location>
        <position position="142"/>
    </location>
</feature>
<comment type="function">
    <text evidence="4">Catalyzes the reversible isomerization-deamination of glucosamine 6-phosphate (GlcN6P) to form fructose 6-phosphate (Fru6P) and ammonium ion.</text>
</comment>
<dbReference type="PANTHER" id="PTHR11280">
    <property type="entry name" value="GLUCOSAMINE-6-PHOSPHATE ISOMERASE"/>
    <property type="match status" value="1"/>
</dbReference>
<comment type="catalytic activity">
    <reaction evidence="1 4">
        <text>alpha-D-glucosamine 6-phosphate + H2O = beta-D-fructose 6-phosphate + NH4(+)</text>
        <dbReference type="Rhea" id="RHEA:12172"/>
        <dbReference type="ChEBI" id="CHEBI:15377"/>
        <dbReference type="ChEBI" id="CHEBI:28938"/>
        <dbReference type="ChEBI" id="CHEBI:57634"/>
        <dbReference type="ChEBI" id="CHEBI:75989"/>
        <dbReference type="EC" id="3.5.99.6"/>
    </reaction>
</comment>
<name>A0A366EBY1_9BACI</name>
<dbReference type="HAMAP" id="MF_01241">
    <property type="entry name" value="GlcN6P_deamin"/>
    <property type="match status" value="1"/>
</dbReference>
<dbReference type="STRING" id="200904.GCA_900168775_00121"/>
<protein>
    <recommendedName>
        <fullName evidence="4">Glucosamine-6-phosphate deaminase</fullName>
        <ecNumber evidence="4">3.5.99.6</ecNumber>
    </recommendedName>
    <alternativeName>
        <fullName evidence="4">GlcN6P deaminase</fullName>
        <shortName evidence="4">GNPDA</shortName>
    </alternativeName>
    <alternativeName>
        <fullName evidence="4">Glucosamine-6-phosphate isomerase</fullName>
    </alternativeName>
</protein>
<feature type="active site" description="Proton acceptor; for enolization step" evidence="4">
    <location>
        <position position="67"/>
    </location>
</feature>
<dbReference type="GO" id="GO:0019262">
    <property type="term" value="P:N-acetylneuraminate catabolic process"/>
    <property type="evidence" value="ECO:0007669"/>
    <property type="project" value="UniProtKB-UniRule"/>
</dbReference>
<dbReference type="AlphaFoldDB" id="A0A366EBY1"/>
<feature type="active site" description="Proton acceptor; for ring-opening step" evidence="4">
    <location>
        <position position="137"/>
    </location>
</feature>